<gene>
    <name evidence="1" type="ORF">A3J46_05535</name>
</gene>
<evidence type="ECO:0008006" key="3">
    <source>
        <dbReference type="Google" id="ProtNLM"/>
    </source>
</evidence>
<dbReference type="InterPro" id="IPR029063">
    <property type="entry name" value="SAM-dependent_MTases_sf"/>
</dbReference>
<dbReference type="EMBL" id="MGJP01000003">
    <property type="protein sequence ID" value="OGN10640.1"/>
    <property type="molecule type" value="Genomic_DNA"/>
</dbReference>
<name>A0A1F8FDM0_9BACT</name>
<reference evidence="1 2" key="1">
    <citation type="journal article" date="2016" name="Nat. Commun.">
        <title>Thousands of microbial genomes shed light on interconnected biogeochemical processes in an aquifer system.</title>
        <authorList>
            <person name="Anantharaman K."/>
            <person name="Brown C.T."/>
            <person name="Hug L.A."/>
            <person name="Sharon I."/>
            <person name="Castelle C.J."/>
            <person name="Probst A.J."/>
            <person name="Thomas B.C."/>
            <person name="Singh A."/>
            <person name="Wilkins M.J."/>
            <person name="Karaoz U."/>
            <person name="Brodie E.L."/>
            <person name="Williams K.H."/>
            <person name="Hubbard S.S."/>
            <person name="Banfield J.F."/>
        </authorList>
    </citation>
    <scope>NUCLEOTIDE SEQUENCE [LARGE SCALE GENOMIC DNA]</scope>
</reference>
<evidence type="ECO:0000313" key="2">
    <source>
        <dbReference type="Proteomes" id="UP000177167"/>
    </source>
</evidence>
<organism evidence="1 2">
    <name type="scientific">Candidatus Yanofskybacteria bacterium RIFCSPHIGHO2_02_FULL_41_11</name>
    <dbReference type="NCBI Taxonomy" id="1802675"/>
    <lineage>
        <taxon>Bacteria</taxon>
        <taxon>Candidatus Yanofskyibacteriota</taxon>
    </lineage>
</organism>
<dbReference type="PANTHER" id="PTHR43861:SF6">
    <property type="entry name" value="METHYLTRANSFERASE TYPE 11"/>
    <property type="match status" value="1"/>
</dbReference>
<dbReference type="CDD" id="cd02440">
    <property type="entry name" value="AdoMet_MTases"/>
    <property type="match status" value="1"/>
</dbReference>
<comment type="caution">
    <text evidence="1">The sequence shown here is derived from an EMBL/GenBank/DDBJ whole genome shotgun (WGS) entry which is preliminary data.</text>
</comment>
<dbReference type="Proteomes" id="UP000177167">
    <property type="component" value="Unassembled WGS sequence"/>
</dbReference>
<dbReference type="AlphaFoldDB" id="A0A1F8FDM0"/>
<dbReference type="SUPFAM" id="SSF53335">
    <property type="entry name" value="S-adenosyl-L-methionine-dependent methyltransferases"/>
    <property type="match status" value="1"/>
</dbReference>
<proteinExistence type="predicted"/>
<accession>A0A1F8FDM0</accession>
<dbReference type="Pfam" id="PF13489">
    <property type="entry name" value="Methyltransf_23"/>
    <property type="match status" value="1"/>
</dbReference>
<dbReference type="PANTHER" id="PTHR43861">
    <property type="entry name" value="TRANS-ACONITATE 2-METHYLTRANSFERASE-RELATED"/>
    <property type="match status" value="1"/>
</dbReference>
<evidence type="ECO:0000313" key="1">
    <source>
        <dbReference type="EMBL" id="OGN10640.1"/>
    </source>
</evidence>
<sequence>MSNCVEHEFYSQPNEALKQRKFVEYKTQYIDKFFPEDKTAKILDLGCSYGLFLDACNRCGFLDYEGVDFDDKAVSYARREFGLKNIFKDDIFNFIDSRSDDTYDVITAFNIIEHIKKEKVETLLNLIYRKLKPHGLLFIEVPNADSPIGIHTFYSDITHEFAYTKSLVTRLLETAGFKNTKVMPNRVRSNLIIRLAQKVLAKVVGFDDKLMFSGNIIVIGQKSYER</sequence>
<dbReference type="Gene3D" id="3.40.50.150">
    <property type="entry name" value="Vaccinia Virus protein VP39"/>
    <property type="match status" value="1"/>
</dbReference>
<protein>
    <recommendedName>
        <fullName evidence="3">Methyltransferase domain-containing protein</fullName>
    </recommendedName>
</protein>